<sequence>MAQSEKKDEPLECGMIFYDKEARLDWRSSGVSTFKFFQQGQLTDSGMIGTSDSHIRCHGICSWRTVSLSLAMPYEVVPDVLALIERTEPLSRGSALALNRSGQRLLEEESPLGYDRLPHYEEIHNQKIVAMGHWFYVWTSVYLGGLSWTPEPYSTDKDPNYGAEGGTVRGQATDTELSHWKPFVFKNNREFAHSALKALHSSLRGYRTIGTSTTETADDRADRDESAMEHPSRHWRHIVCIDRILVTPRTKPISCSPVVLSHRQPSLLTVLIDGIPLCRYLRQWFSMILLWKLVLEGFRTDAVAFRPRAAVEATEALFCATLFEWSRSCTIWPTKQETRMGRRNVTT</sequence>
<dbReference type="GeneID" id="84592715"/>
<protein>
    <submittedName>
        <fullName evidence="1">Uncharacterized protein</fullName>
    </submittedName>
</protein>
<gene>
    <name evidence="1" type="ORF">An12g09100</name>
</gene>
<dbReference type="AlphaFoldDB" id="A0AAJ8BX35"/>
<organism evidence="1">
    <name type="scientific">Aspergillus niger</name>
    <dbReference type="NCBI Taxonomy" id="5061"/>
    <lineage>
        <taxon>Eukaryota</taxon>
        <taxon>Fungi</taxon>
        <taxon>Dikarya</taxon>
        <taxon>Ascomycota</taxon>
        <taxon>Pezizomycotina</taxon>
        <taxon>Eurotiomycetes</taxon>
        <taxon>Eurotiomycetidae</taxon>
        <taxon>Eurotiales</taxon>
        <taxon>Aspergillaceae</taxon>
        <taxon>Aspergillus</taxon>
        <taxon>Aspergillus subgen. Circumdati</taxon>
    </lineage>
</organism>
<dbReference type="VEuPathDB" id="FungiDB:An12g09100"/>
<name>A0AAJ8BX35_ASPNG</name>
<accession>A0AAJ8BX35</accession>
<proteinExistence type="predicted"/>
<dbReference type="KEGG" id="ang:An12g09100"/>
<evidence type="ECO:0000313" key="1">
    <source>
        <dbReference type="RefSeq" id="XP_059604558.1"/>
    </source>
</evidence>
<reference evidence="1" key="2">
    <citation type="submission" date="2025-08" db="UniProtKB">
        <authorList>
            <consortium name="RefSeq"/>
        </authorList>
    </citation>
    <scope>IDENTIFICATION</scope>
</reference>
<reference evidence="1" key="1">
    <citation type="submission" date="2025-02" db="EMBL/GenBank/DDBJ databases">
        <authorList>
            <consortium name="NCBI Genome Project"/>
        </authorList>
    </citation>
    <scope>NUCLEOTIDE SEQUENCE</scope>
</reference>
<dbReference type="RefSeq" id="XP_059604558.1">
    <property type="nucleotide sequence ID" value="XM_059743640.1"/>
</dbReference>